<proteinExistence type="predicted"/>
<dbReference type="RefSeq" id="XP_062677064.1">
    <property type="nucleotide sequence ID" value="XM_062828582.1"/>
</dbReference>
<organism evidence="2 3">
    <name type="scientific">Neurospora tetraspora</name>
    <dbReference type="NCBI Taxonomy" id="94610"/>
    <lineage>
        <taxon>Eukaryota</taxon>
        <taxon>Fungi</taxon>
        <taxon>Dikarya</taxon>
        <taxon>Ascomycota</taxon>
        <taxon>Pezizomycotina</taxon>
        <taxon>Sordariomycetes</taxon>
        <taxon>Sordariomycetidae</taxon>
        <taxon>Sordariales</taxon>
        <taxon>Sordariaceae</taxon>
        <taxon>Neurospora</taxon>
    </lineage>
</organism>
<protein>
    <submittedName>
        <fullName evidence="2">Uncharacterized protein</fullName>
    </submittedName>
</protein>
<dbReference type="GeneID" id="87865736"/>
<reference evidence="2" key="2">
    <citation type="submission" date="2023-06" db="EMBL/GenBank/DDBJ databases">
        <authorList>
            <consortium name="Lawrence Berkeley National Laboratory"/>
            <person name="Haridas S."/>
            <person name="Hensen N."/>
            <person name="Bonometti L."/>
            <person name="Westerberg I."/>
            <person name="Brannstrom I.O."/>
            <person name="Guillou S."/>
            <person name="Cros-Aarteil S."/>
            <person name="Calhoun S."/>
            <person name="Kuo A."/>
            <person name="Mondo S."/>
            <person name="Pangilinan J."/>
            <person name="Riley R."/>
            <person name="Labutti K."/>
            <person name="Andreopoulos B."/>
            <person name="Lipzen A."/>
            <person name="Chen C."/>
            <person name="Yanf M."/>
            <person name="Daum C."/>
            <person name="Ng V."/>
            <person name="Clum A."/>
            <person name="Steindorff A."/>
            <person name="Ohm R."/>
            <person name="Martin F."/>
            <person name="Silar P."/>
            <person name="Natvig D."/>
            <person name="Lalanne C."/>
            <person name="Gautier V."/>
            <person name="Ament-Velasquez S.L."/>
            <person name="Kruys A."/>
            <person name="Hutchinson M.I."/>
            <person name="Powell A.J."/>
            <person name="Barry K."/>
            <person name="Miller A.N."/>
            <person name="Grigoriev I.V."/>
            <person name="Debuchy R."/>
            <person name="Gladieux P."/>
            <person name="Thoren M.H."/>
            <person name="Johannesson H."/>
        </authorList>
    </citation>
    <scope>NUCLEOTIDE SEQUENCE</scope>
    <source>
        <strain evidence="2">CBS 560.94</strain>
    </source>
</reference>
<evidence type="ECO:0000313" key="2">
    <source>
        <dbReference type="EMBL" id="KAK3334898.1"/>
    </source>
</evidence>
<feature type="region of interest" description="Disordered" evidence="1">
    <location>
        <begin position="149"/>
        <end position="191"/>
    </location>
</feature>
<evidence type="ECO:0000313" key="3">
    <source>
        <dbReference type="Proteomes" id="UP001278500"/>
    </source>
</evidence>
<keyword evidence="3" id="KW-1185">Reference proteome</keyword>
<sequence length="378" mass="44740">MPPPPPPIRCDRNSTLSEIFQAVEQERVRPFAHQYYSPNYVEEYDWDKFNPKYFSGPEFKSLPLEEQFRRFPKGIVENVDNYLDSTALEKMLAYMGGRRDDRHVYWLVDHQREAWHVTKLFNSRLESKRSELERELGEEEVERIRRAMKAEKERKKAEARERRERKLRERQKELEKQRAEEQRKKLQEEDERKMRVAKEEEIRKQVEAEEVRVRQQLVEDLNKGALALRKDIAAFSASDESVTIGECEALIAQIGRFIRLFTRRLEAHVESQMGEVNWRVVRAAVEGVISVLELIYFEDVTQIQRNSHVDWKDPNVLSHVAMGGVREGWGSLLRNLLFETQIYRMVRKKDDIHERLRAVLVDMAGHGMSGAREMTSEI</sequence>
<accession>A0AAE0J0W7</accession>
<gene>
    <name evidence="2" type="ORF">B0H65DRAFT_512558</name>
</gene>
<reference evidence="2" key="1">
    <citation type="journal article" date="2023" name="Mol. Phylogenet. Evol.">
        <title>Genome-scale phylogeny and comparative genomics of the fungal order Sordariales.</title>
        <authorList>
            <person name="Hensen N."/>
            <person name="Bonometti L."/>
            <person name="Westerberg I."/>
            <person name="Brannstrom I.O."/>
            <person name="Guillou S."/>
            <person name="Cros-Aarteil S."/>
            <person name="Calhoun S."/>
            <person name="Haridas S."/>
            <person name="Kuo A."/>
            <person name="Mondo S."/>
            <person name="Pangilinan J."/>
            <person name="Riley R."/>
            <person name="LaButti K."/>
            <person name="Andreopoulos B."/>
            <person name="Lipzen A."/>
            <person name="Chen C."/>
            <person name="Yan M."/>
            <person name="Daum C."/>
            <person name="Ng V."/>
            <person name="Clum A."/>
            <person name="Steindorff A."/>
            <person name="Ohm R.A."/>
            <person name="Martin F."/>
            <person name="Silar P."/>
            <person name="Natvig D.O."/>
            <person name="Lalanne C."/>
            <person name="Gautier V."/>
            <person name="Ament-Velasquez S.L."/>
            <person name="Kruys A."/>
            <person name="Hutchinson M.I."/>
            <person name="Powell A.J."/>
            <person name="Barry K."/>
            <person name="Miller A.N."/>
            <person name="Grigoriev I.V."/>
            <person name="Debuchy R."/>
            <person name="Gladieux P."/>
            <person name="Hiltunen Thoren M."/>
            <person name="Johannesson H."/>
        </authorList>
    </citation>
    <scope>NUCLEOTIDE SEQUENCE</scope>
    <source>
        <strain evidence="2">CBS 560.94</strain>
    </source>
</reference>
<comment type="caution">
    <text evidence="2">The sequence shown here is derived from an EMBL/GenBank/DDBJ whole genome shotgun (WGS) entry which is preliminary data.</text>
</comment>
<dbReference type="EMBL" id="JAUEPP010000009">
    <property type="protein sequence ID" value="KAK3334898.1"/>
    <property type="molecule type" value="Genomic_DNA"/>
</dbReference>
<dbReference type="Proteomes" id="UP001278500">
    <property type="component" value="Unassembled WGS sequence"/>
</dbReference>
<evidence type="ECO:0000256" key="1">
    <source>
        <dbReference type="SAM" id="MobiDB-lite"/>
    </source>
</evidence>
<dbReference type="AlphaFoldDB" id="A0AAE0J0W7"/>
<name>A0AAE0J0W7_9PEZI</name>